<dbReference type="GO" id="GO:0006357">
    <property type="term" value="P:regulation of transcription by RNA polymerase II"/>
    <property type="evidence" value="ECO:0007669"/>
    <property type="project" value="TreeGrafter"/>
</dbReference>
<organism evidence="11 12">
    <name type="scientific">Salinomyces thailandicus</name>
    <dbReference type="NCBI Taxonomy" id="706561"/>
    <lineage>
        <taxon>Eukaryota</taxon>
        <taxon>Fungi</taxon>
        <taxon>Dikarya</taxon>
        <taxon>Ascomycota</taxon>
        <taxon>Pezizomycotina</taxon>
        <taxon>Dothideomycetes</taxon>
        <taxon>Dothideomycetidae</taxon>
        <taxon>Mycosphaerellales</taxon>
        <taxon>Teratosphaeriaceae</taxon>
        <taxon>Salinomyces</taxon>
    </lineage>
</organism>
<evidence type="ECO:0000256" key="1">
    <source>
        <dbReference type="ARBA" id="ARBA00004123"/>
    </source>
</evidence>
<evidence type="ECO:0000313" key="12">
    <source>
        <dbReference type="Proteomes" id="UP000308549"/>
    </source>
</evidence>
<evidence type="ECO:0000256" key="2">
    <source>
        <dbReference type="ARBA" id="ARBA00022723"/>
    </source>
</evidence>
<dbReference type="Proteomes" id="UP000308549">
    <property type="component" value="Unassembled WGS sequence"/>
</dbReference>
<keyword evidence="5" id="KW-0805">Transcription regulation</keyword>
<evidence type="ECO:0000256" key="5">
    <source>
        <dbReference type="ARBA" id="ARBA00023015"/>
    </source>
</evidence>
<evidence type="ECO:0000256" key="7">
    <source>
        <dbReference type="ARBA" id="ARBA00023242"/>
    </source>
</evidence>
<evidence type="ECO:0000256" key="6">
    <source>
        <dbReference type="ARBA" id="ARBA00023163"/>
    </source>
</evidence>
<comment type="subcellular location">
    <subcellularLocation>
        <location evidence="1">Nucleus</location>
    </subcellularLocation>
</comment>
<dbReference type="GO" id="GO:0008270">
    <property type="term" value="F:zinc ion binding"/>
    <property type="evidence" value="ECO:0007669"/>
    <property type="project" value="UniProtKB-KW"/>
</dbReference>
<dbReference type="GO" id="GO:0005634">
    <property type="term" value="C:nucleus"/>
    <property type="evidence" value="ECO:0007669"/>
    <property type="project" value="UniProtKB-SubCell"/>
</dbReference>
<dbReference type="SMART" id="SM00355">
    <property type="entry name" value="ZnF_C2H2"/>
    <property type="match status" value="6"/>
</dbReference>
<dbReference type="InterPro" id="IPR051061">
    <property type="entry name" value="Zinc_finger_trans_reg"/>
</dbReference>
<dbReference type="EMBL" id="NAJL01000015">
    <property type="protein sequence ID" value="TKA29270.1"/>
    <property type="molecule type" value="Genomic_DNA"/>
</dbReference>
<name>A0A4U0U2P9_9PEZI</name>
<feature type="region of interest" description="Disordered" evidence="9">
    <location>
        <begin position="243"/>
        <end position="337"/>
    </location>
</feature>
<accession>A0A4U0U2P9</accession>
<evidence type="ECO:0000313" key="11">
    <source>
        <dbReference type="EMBL" id="TKA29270.1"/>
    </source>
</evidence>
<dbReference type="InterPro" id="IPR013087">
    <property type="entry name" value="Znf_C2H2_type"/>
</dbReference>
<dbReference type="PANTHER" id="PTHR46179:SF13">
    <property type="entry name" value="C2H2-TYPE DOMAIN-CONTAINING PROTEIN"/>
    <property type="match status" value="1"/>
</dbReference>
<dbReference type="PROSITE" id="PS00028">
    <property type="entry name" value="ZINC_FINGER_C2H2_1"/>
    <property type="match status" value="1"/>
</dbReference>
<evidence type="ECO:0000256" key="8">
    <source>
        <dbReference type="PROSITE-ProRule" id="PRU00042"/>
    </source>
</evidence>
<protein>
    <recommendedName>
        <fullName evidence="10">C2H2-type domain-containing protein</fullName>
    </recommendedName>
</protein>
<dbReference type="PANTHER" id="PTHR46179">
    <property type="entry name" value="ZINC FINGER PROTEIN"/>
    <property type="match status" value="1"/>
</dbReference>
<evidence type="ECO:0000256" key="4">
    <source>
        <dbReference type="ARBA" id="ARBA00022833"/>
    </source>
</evidence>
<feature type="compositionally biased region" description="Low complexity" evidence="9">
    <location>
        <begin position="250"/>
        <end position="264"/>
    </location>
</feature>
<sequence length="524" mass="58965">MSVARTEQRQEVECASEPNWKCTYPSCQKFFDCEKTMKRHKLSDPEHNYCKKCDVDCESWEELVQHKVNLMQKFWSDKTKQAGDQPKHITCEFCGEDFKSFGGRKTHRTRMHAADQSIFCPAKDEGCHCLFTRAAHMIQHLEQGHCPIISAYDFETSIVHKRVMEEILKDPAVFTEKLYSSMAYAGAYNEPILVTNGGGVRDAGDDEAGGVSLLDEEVAGQKGGCTPLAAEVNLIDLNATTPRPHREAWPRLSSESSYASSTPPDSHKASLHANTEAPSGRDVFKGYTQVWPPLKSTKSAPPVDSDNGSDDDSDVDSDDAETPAPTTTSKKPLPAWTTGQTSKELFKHAKPTHLSKDLAHRMEKHGLAKKKSINLMYSHFYDPRSADYNPDFFRCSLTHKYECPFPDCSGFVYDTYVEMEYHLMQTHLRTRIVCTTCLKRFNSATALTAHIESAGRCRIKDSNNYEKLLDEITGGYLTSKKVHEPFVYKPETAVVKAGQRVLDGVMSYKFSAKKLSEKKPSDEY</sequence>
<dbReference type="AlphaFoldDB" id="A0A4U0U2P9"/>
<keyword evidence="2" id="KW-0479">Metal-binding</keyword>
<evidence type="ECO:0000259" key="10">
    <source>
        <dbReference type="PROSITE" id="PS50157"/>
    </source>
</evidence>
<feature type="compositionally biased region" description="Acidic residues" evidence="9">
    <location>
        <begin position="307"/>
        <end position="321"/>
    </location>
</feature>
<dbReference type="OrthoDB" id="8117402at2759"/>
<gene>
    <name evidence="11" type="ORF">B0A50_03780</name>
</gene>
<feature type="domain" description="C2H2-type" evidence="10">
    <location>
        <begin position="89"/>
        <end position="117"/>
    </location>
</feature>
<dbReference type="PROSITE" id="PS50157">
    <property type="entry name" value="ZINC_FINGER_C2H2_2"/>
    <property type="match status" value="1"/>
</dbReference>
<keyword evidence="6" id="KW-0804">Transcription</keyword>
<comment type="caution">
    <text evidence="11">The sequence shown here is derived from an EMBL/GenBank/DDBJ whole genome shotgun (WGS) entry which is preliminary data.</text>
</comment>
<keyword evidence="3 8" id="KW-0863">Zinc-finger</keyword>
<evidence type="ECO:0000256" key="3">
    <source>
        <dbReference type="ARBA" id="ARBA00022771"/>
    </source>
</evidence>
<keyword evidence="4" id="KW-0862">Zinc</keyword>
<proteinExistence type="predicted"/>
<reference evidence="11 12" key="1">
    <citation type="submission" date="2017-03" db="EMBL/GenBank/DDBJ databases">
        <title>Genomes of endolithic fungi from Antarctica.</title>
        <authorList>
            <person name="Coleine C."/>
            <person name="Masonjones S."/>
            <person name="Stajich J.E."/>
        </authorList>
    </citation>
    <scope>NUCLEOTIDE SEQUENCE [LARGE SCALE GENOMIC DNA]</scope>
    <source>
        <strain evidence="11 12">CCFEE 6315</strain>
    </source>
</reference>
<keyword evidence="7" id="KW-0539">Nucleus</keyword>
<evidence type="ECO:0000256" key="9">
    <source>
        <dbReference type="SAM" id="MobiDB-lite"/>
    </source>
</evidence>
<keyword evidence="12" id="KW-1185">Reference proteome</keyword>